<dbReference type="InterPro" id="IPR036259">
    <property type="entry name" value="MFS_trans_sf"/>
</dbReference>
<feature type="transmembrane region" description="Helical" evidence="1">
    <location>
        <begin position="110"/>
        <end position="132"/>
    </location>
</feature>
<dbReference type="EMBL" id="JBIWXY010000002">
    <property type="protein sequence ID" value="MFJ5446606.1"/>
    <property type="molecule type" value="Genomic_DNA"/>
</dbReference>
<feature type="transmembrane region" description="Helical" evidence="1">
    <location>
        <begin position="44"/>
        <end position="64"/>
    </location>
</feature>
<keyword evidence="1" id="KW-0472">Membrane</keyword>
<proteinExistence type="predicted"/>
<keyword evidence="1" id="KW-0812">Transmembrane</keyword>
<organism evidence="2 3">
    <name type="scientific">Methylobacillus methanolivorans</name>
    <dbReference type="NCBI Taxonomy" id="1848927"/>
    <lineage>
        <taxon>Bacteria</taxon>
        <taxon>Pseudomonadati</taxon>
        <taxon>Pseudomonadota</taxon>
        <taxon>Betaproteobacteria</taxon>
        <taxon>Nitrosomonadales</taxon>
        <taxon>Methylophilaceae</taxon>
        <taxon>Methylobacillus</taxon>
    </lineage>
</organism>
<evidence type="ECO:0000313" key="2">
    <source>
        <dbReference type="EMBL" id="MFJ5446606.1"/>
    </source>
</evidence>
<dbReference type="SUPFAM" id="SSF103473">
    <property type="entry name" value="MFS general substrate transporter"/>
    <property type="match status" value="1"/>
</dbReference>
<protein>
    <submittedName>
        <fullName evidence="2">DUF3325 domain-containing protein</fullName>
    </submittedName>
</protein>
<dbReference type="Proteomes" id="UP001617669">
    <property type="component" value="Unassembled WGS sequence"/>
</dbReference>
<sequence>MTAYHMAVLLFALGGFFALAVSMEKHGKELTGRELSAGQRQCCYWLGWGLLAIASAFAVAGWHWNIGPVVMVGWLSAIGVLLAFLMPWWPLQPKQAARKEKSVPQLRDTVLPVPVRALLLLALVAVPAWLGFNAWKMSEQAVLRDDAIHGQIGPWTFVIAEESQEAPEKFAWDTPVKEFHLRFCEACDSEIRAAYLKFRKPRSLRAAGLAFHGARWTREVAIYIPPAARLEDQIWLTVESKSGEVYHQAFDIERLSPATAKFIQEKQ</sequence>
<evidence type="ECO:0000256" key="1">
    <source>
        <dbReference type="SAM" id="Phobius"/>
    </source>
</evidence>
<accession>A0ABW8GMJ9</accession>
<evidence type="ECO:0000313" key="3">
    <source>
        <dbReference type="Proteomes" id="UP001617669"/>
    </source>
</evidence>
<dbReference type="RefSeq" id="WP_400882268.1">
    <property type="nucleotide sequence ID" value="NZ_JBIWXY010000002.1"/>
</dbReference>
<keyword evidence="1" id="KW-1133">Transmembrane helix</keyword>
<dbReference type="Pfam" id="PF11804">
    <property type="entry name" value="DUF3325"/>
    <property type="match status" value="1"/>
</dbReference>
<feature type="transmembrane region" description="Helical" evidence="1">
    <location>
        <begin position="6"/>
        <end position="23"/>
    </location>
</feature>
<dbReference type="InterPro" id="IPR021762">
    <property type="entry name" value="DUF3325"/>
</dbReference>
<gene>
    <name evidence="2" type="ORF">ACIKP9_10245</name>
</gene>
<comment type="caution">
    <text evidence="2">The sequence shown here is derived from an EMBL/GenBank/DDBJ whole genome shotgun (WGS) entry which is preliminary data.</text>
</comment>
<name>A0ABW8GMJ9_9PROT</name>
<keyword evidence="3" id="KW-1185">Reference proteome</keyword>
<reference evidence="2 3" key="1">
    <citation type="submission" date="2024-11" db="EMBL/GenBank/DDBJ databases">
        <authorList>
            <person name="Kaparullina E.N."/>
            <person name="Delegan Y.A."/>
            <person name="Doronina N.V."/>
        </authorList>
    </citation>
    <scope>NUCLEOTIDE SEQUENCE [LARGE SCALE GENOMIC DNA]</scope>
    <source>
        <strain evidence="2 3">7sh_L</strain>
    </source>
</reference>
<feature type="transmembrane region" description="Helical" evidence="1">
    <location>
        <begin position="70"/>
        <end position="89"/>
    </location>
</feature>